<dbReference type="InParanoid" id="D3B816"/>
<dbReference type="RefSeq" id="XP_020434301.1">
    <property type="nucleotide sequence ID" value="XM_020575506.1"/>
</dbReference>
<dbReference type="PRINTS" id="PR00469">
    <property type="entry name" value="PNDRDTASEII"/>
</dbReference>
<dbReference type="SUPFAM" id="SSF51905">
    <property type="entry name" value="FAD/NAD(P)-binding domain"/>
    <property type="match status" value="1"/>
</dbReference>
<evidence type="ECO:0000256" key="3">
    <source>
        <dbReference type="ARBA" id="ARBA00022630"/>
    </source>
</evidence>
<dbReference type="GO" id="GO:0004174">
    <property type="term" value="F:electron-transferring-flavoprotein dehydrogenase activity"/>
    <property type="evidence" value="ECO:0007669"/>
    <property type="project" value="TreeGrafter"/>
</dbReference>
<evidence type="ECO:0000256" key="1">
    <source>
        <dbReference type="ARBA" id="ARBA00001974"/>
    </source>
</evidence>
<reference evidence="8 9" key="1">
    <citation type="journal article" date="2011" name="Genome Res.">
        <title>Phylogeny-wide analysis of social amoeba genomes highlights ancient origins for complex intercellular communication.</title>
        <authorList>
            <person name="Heidel A.J."/>
            <person name="Lawal H.M."/>
            <person name="Felder M."/>
            <person name="Schilde C."/>
            <person name="Helps N.R."/>
            <person name="Tunggal B."/>
            <person name="Rivero F."/>
            <person name="John U."/>
            <person name="Schleicher M."/>
            <person name="Eichinger L."/>
            <person name="Platzer M."/>
            <person name="Noegel A.A."/>
            <person name="Schaap P."/>
            <person name="Gloeckner G."/>
        </authorList>
    </citation>
    <scope>NUCLEOTIDE SEQUENCE [LARGE SCALE GENOMIC DNA]</scope>
    <source>
        <strain evidence="9">ATCC 26659 / Pp 5 / PN500</strain>
    </source>
</reference>
<dbReference type="PRINTS" id="PR00368">
    <property type="entry name" value="FADPNR"/>
</dbReference>
<organism evidence="8 9">
    <name type="scientific">Heterostelium pallidum (strain ATCC 26659 / Pp 5 / PN500)</name>
    <name type="common">Cellular slime mold</name>
    <name type="synonym">Polysphondylium pallidum</name>
    <dbReference type="NCBI Taxonomy" id="670386"/>
    <lineage>
        <taxon>Eukaryota</taxon>
        <taxon>Amoebozoa</taxon>
        <taxon>Evosea</taxon>
        <taxon>Eumycetozoa</taxon>
        <taxon>Dictyostelia</taxon>
        <taxon>Acytosteliales</taxon>
        <taxon>Acytosteliaceae</taxon>
        <taxon>Heterostelium</taxon>
    </lineage>
</organism>
<dbReference type="OMA" id="PIPFKQS"/>
<keyword evidence="9" id="KW-1185">Reference proteome</keyword>
<accession>D3B816</accession>
<evidence type="ECO:0000256" key="6">
    <source>
        <dbReference type="ARBA" id="ARBA00057036"/>
    </source>
</evidence>
<protein>
    <recommendedName>
        <fullName evidence="7">FAD/NAD(P)-binding domain-containing protein</fullName>
    </recommendedName>
</protein>
<dbReference type="InterPro" id="IPR023753">
    <property type="entry name" value="FAD/NAD-binding_dom"/>
</dbReference>
<dbReference type="Proteomes" id="UP000001396">
    <property type="component" value="Unassembled WGS sequence"/>
</dbReference>
<dbReference type="EMBL" id="ADBJ01000020">
    <property type="protein sequence ID" value="EFA82184.1"/>
    <property type="molecule type" value="Genomic_DNA"/>
</dbReference>
<dbReference type="PANTHER" id="PTHR43735">
    <property type="entry name" value="APOPTOSIS-INDUCING FACTOR 1"/>
    <property type="match status" value="1"/>
</dbReference>
<keyword evidence="3" id="KW-0285">Flavoprotein</keyword>
<evidence type="ECO:0000256" key="5">
    <source>
        <dbReference type="ARBA" id="ARBA00023002"/>
    </source>
</evidence>
<dbReference type="FunCoup" id="D3B816">
    <property type="interactions" value="22"/>
</dbReference>
<gene>
    <name evidence="8" type="ORF">PPL_04606</name>
</gene>
<evidence type="ECO:0000259" key="7">
    <source>
        <dbReference type="Pfam" id="PF07992"/>
    </source>
</evidence>
<comment type="function">
    <text evidence="6">Putative FAD-dependent oxidoreductase.</text>
</comment>
<feature type="domain" description="FAD/NAD(P)-binding" evidence="7">
    <location>
        <begin position="7"/>
        <end position="295"/>
    </location>
</feature>
<dbReference type="STRING" id="670386.D3B816"/>
<dbReference type="InterPro" id="IPR036188">
    <property type="entry name" value="FAD/NAD-bd_sf"/>
</dbReference>
<dbReference type="GeneID" id="31360093"/>
<dbReference type="Pfam" id="PF07992">
    <property type="entry name" value="Pyr_redox_2"/>
    <property type="match status" value="1"/>
</dbReference>
<evidence type="ECO:0000313" key="9">
    <source>
        <dbReference type="Proteomes" id="UP000001396"/>
    </source>
</evidence>
<comment type="cofactor">
    <cofactor evidence="1">
        <name>FAD</name>
        <dbReference type="ChEBI" id="CHEBI:57692"/>
    </cofactor>
</comment>
<name>D3B816_HETP5</name>
<dbReference type="AlphaFoldDB" id="D3B816"/>
<dbReference type="Gene3D" id="3.50.50.100">
    <property type="match status" value="1"/>
</dbReference>
<dbReference type="FunFam" id="3.50.50.100:FF:000006">
    <property type="entry name" value="apoptosis-inducing factor 2"/>
    <property type="match status" value="1"/>
</dbReference>
<evidence type="ECO:0000256" key="2">
    <source>
        <dbReference type="ARBA" id="ARBA00006442"/>
    </source>
</evidence>
<keyword evidence="4" id="KW-0274">FAD</keyword>
<keyword evidence="5" id="KW-0560">Oxidoreductase</keyword>
<comment type="caution">
    <text evidence="8">The sequence shown here is derived from an EMBL/GenBank/DDBJ whole genome shotgun (WGS) entry which is preliminary data.</text>
</comment>
<evidence type="ECO:0000313" key="8">
    <source>
        <dbReference type="EMBL" id="EFA82184.1"/>
    </source>
</evidence>
<sequence>MSAAQKKKVVIVGGGFVGLQIAMKLESKFEVVLIEKRQTFFHCVGSMRSMVEPEFATQCFLTYDKVLKKSTIIHSYATEVHPDRVVLDNGDQVTFDYLVIATGSYNLSPFKAPRDTSNIIQYYRSIRDKINQATKILVVGGGAVGVELAGEIGTDFKGKNVTLINRGDRLVSQKVNDKFSKTVADKLKKLKVNIMFNTSIDIPNEVTEAKNQESYFQFPEVEMKTYHTSQGDVEADLVFWTTGNKLNNEMLRGFPLDGQGQVRVNESFQVDGFPNVFAAGDICNTSELKTLVNAKKHIPLVASNIEALSKQKKLATYKPEEGVMIGVSIGRKDGAGLMPNGMMLPSFVIKMLKSKNMMAPTTQSLLNKSFANIGQ</sequence>
<comment type="similarity">
    <text evidence="2">Belongs to the FAD-dependent oxidoreductase family.</text>
</comment>
<dbReference type="GO" id="GO:0050660">
    <property type="term" value="F:flavin adenine dinucleotide binding"/>
    <property type="evidence" value="ECO:0007669"/>
    <property type="project" value="TreeGrafter"/>
</dbReference>
<evidence type="ECO:0000256" key="4">
    <source>
        <dbReference type="ARBA" id="ARBA00022827"/>
    </source>
</evidence>
<dbReference type="GO" id="GO:0005737">
    <property type="term" value="C:cytoplasm"/>
    <property type="evidence" value="ECO:0007669"/>
    <property type="project" value="TreeGrafter"/>
</dbReference>
<dbReference type="PANTHER" id="PTHR43735:SF3">
    <property type="entry name" value="FERROPTOSIS SUPPRESSOR PROTEIN 1"/>
    <property type="match status" value="1"/>
</dbReference>
<proteinExistence type="inferred from homology"/>